<evidence type="ECO:0000313" key="8">
    <source>
        <dbReference type="Proteomes" id="UP001172083"/>
    </source>
</evidence>
<feature type="transmembrane region" description="Helical" evidence="6">
    <location>
        <begin position="255"/>
        <end position="278"/>
    </location>
</feature>
<protein>
    <submittedName>
        <fullName evidence="7">Lysylphosphatidylglycerol synthase transmembrane domain-containing protein</fullName>
    </submittedName>
</protein>
<organism evidence="7 8">
    <name type="scientific">Agaribacillus aureus</name>
    <dbReference type="NCBI Taxonomy" id="3051825"/>
    <lineage>
        <taxon>Bacteria</taxon>
        <taxon>Pseudomonadati</taxon>
        <taxon>Bacteroidota</taxon>
        <taxon>Cytophagia</taxon>
        <taxon>Cytophagales</taxon>
        <taxon>Splendidivirgaceae</taxon>
        <taxon>Agaribacillus</taxon>
    </lineage>
</organism>
<accession>A0ABT8L7Q9</accession>
<keyword evidence="5 6" id="KW-0472">Membrane</keyword>
<sequence>MQFSYIDTFKKFLFQKTTVNALKWLMVAFILWYIVWKLNEERQLGLRIYDELAFLARRQNVFWLLIPTGMVFLNWSLEAVKWQMLAQKIEKLSFRNALAGVLVGQSLAFITPQSLGDYAGRIWNIKNRQRAEAIGAVLLGRWAQSMITGMFGSLGLMFVLSRELALSKSAVIAIGASLLLFWGILVLALLNKRPGFILLLEKILGTKWVKYIEIIKAYHSAEILRIMIITCVRYLIFSLQFFIILKIFDFELHPLISMAGITWMFLMKSVLPAINIFTDLGVREMAVVYFFGYYQVDIAIIIVASVLLWILNILLPTFIGLFYVYRLKITND</sequence>
<evidence type="ECO:0000256" key="1">
    <source>
        <dbReference type="ARBA" id="ARBA00004651"/>
    </source>
</evidence>
<keyword evidence="8" id="KW-1185">Reference proteome</keyword>
<feature type="transmembrane region" description="Helical" evidence="6">
    <location>
        <begin position="172"/>
        <end position="190"/>
    </location>
</feature>
<evidence type="ECO:0000256" key="5">
    <source>
        <dbReference type="ARBA" id="ARBA00023136"/>
    </source>
</evidence>
<evidence type="ECO:0000256" key="4">
    <source>
        <dbReference type="ARBA" id="ARBA00022989"/>
    </source>
</evidence>
<evidence type="ECO:0000313" key="7">
    <source>
        <dbReference type="EMBL" id="MDN5212268.1"/>
    </source>
</evidence>
<feature type="transmembrane region" description="Helical" evidence="6">
    <location>
        <begin position="142"/>
        <end position="160"/>
    </location>
</feature>
<evidence type="ECO:0000256" key="2">
    <source>
        <dbReference type="ARBA" id="ARBA00022475"/>
    </source>
</evidence>
<reference evidence="7" key="1">
    <citation type="submission" date="2023-06" db="EMBL/GenBank/DDBJ databases">
        <title>Genomic of Agaribacillus aureum.</title>
        <authorList>
            <person name="Wang G."/>
        </authorList>
    </citation>
    <scope>NUCLEOTIDE SEQUENCE</scope>
    <source>
        <strain evidence="7">BMA12</strain>
    </source>
</reference>
<keyword evidence="2" id="KW-1003">Cell membrane</keyword>
<evidence type="ECO:0000256" key="6">
    <source>
        <dbReference type="SAM" id="Phobius"/>
    </source>
</evidence>
<dbReference type="InterPro" id="IPR022791">
    <property type="entry name" value="L-PG_synthase/AglD"/>
</dbReference>
<dbReference type="RefSeq" id="WP_346757589.1">
    <property type="nucleotide sequence ID" value="NZ_JAUJEB010000001.1"/>
</dbReference>
<evidence type="ECO:0000256" key="3">
    <source>
        <dbReference type="ARBA" id="ARBA00022692"/>
    </source>
</evidence>
<dbReference type="Proteomes" id="UP001172083">
    <property type="component" value="Unassembled WGS sequence"/>
</dbReference>
<comment type="subcellular location">
    <subcellularLocation>
        <location evidence="1">Cell membrane</location>
        <topology evidence="1">Multi-pass membrane protein</topology>
    </subcellularLocation>
</comment>
<keyword evidence="3 6" id="KW-0812">Transmembrane</keyword>
<feature type="transmembrane region" description="Helical" evidence="6">
    <location>
        <begin position="61"/>
        <end position="80"/>
    </location>
</feature>
<keyword evidence="4 6" id="KW-1133">Transmembrane helix</keyword>
<proteinExistence type="predicted"/>
<gene>
    <name evidence="7" type="ORF">QQ020_09420</name>
</gene>
<dbReference type="EMBL" id="JAUJEB010000001">
    <property type="protein sequence ID" value="MDN5212268.1"/>
    <property type="molecule type" value="Genomic_DNA"/>
</dbReference>
<feature type="transmembrane region" description="Helical" evidence="6">
    <location>
        <begin position="298"/>
        <end position="325"/>
    </location>
</feature>
<feature type="transmembrane region" description="Helical" evidence="6">
    <location>
        <begin position="21"/>
        <end position="38"/>
    </location>
</feature>
<name>A0ABT8L7Q9_9BACT</name>
<feature type="transmembrane region" description="Helical" evidence="6">
    <location>
        <begin position="226"/>
        <end position="248"/>
    </location>
</feature>
<dbReference type="Pfam" id="PF03706">
    <property type="entry name" value="LPG_synthase_TM"/>
    <property type="match status" value="1"/>
</dbReference>
<comment type="caution">
    <text evidence="7">The sequence shown here is derived from an EMBL/GenBank/DDBJ whole genome shotgun (WGS) entry which is preliminary data.</text>
</comment>